<gene>
    <name evidence="2" type="ORF">BCR41DRAFT_393339</name>
</gene>
<dbReference type="RefSeq" id="XP_021884494.1">
    <property type="nucleotide sequence ID" value="XM_022028545.1"/>
</dbReference>
<organism evidence="2 3">
    <name type="scientific">Lobosporangium transversale</name>
    <dbReference type="NCBI Taxonomy" id="64571"/>
    <lineage>
        <taxon>Eukaryota</taxon>
        <taxon>Fungi</taxon>
        <taxon>Fungi incertae sedis</taxon>
        <taxon>Mucoromycota</taxon>
        <taxon>Mortierellomycotina</taxon>
        <taxon>Mortierellomycetes</taxon>
        <taxon>Mortierellales</taxon>
        <taxon>Mortierellaceae</taxon>
        <taxon>Lobosporangium</taxon>
    </lineage>
</organism>
<dbReference type="EMBL" id="MCFF01000006">
    <property type="protein sequence ID" value="ORZ26731.1"/>
    <property type="molecule type" value="Genomic_DNA"/>
</dbReference>
<evidence type="ECO:0000313" key="2">
    <source>
        <dbReference type="EMBL" id="ORZ26731.1"/>
    </source>
</evidence>
<evidence type="ECO:0000313" key="3">
    <source>
        <dbReference type="Proteomes" id="UP000193648"/>
    </source>
</evidence>
<evidence type="ECO:0000256" key="1">
    <source>
        <dbReference type="SAM" id="Coils"/>
    </source>
</evidence>
<feature type="coiled-coil region" evidence="1">
    <location>
        <begin position="51"/>
        <end position="78"/>
    </location>
</feature>
<keyword evidence="1" id="KW-0175">Coiled coil</keyword>
<comment type="caution">
    <text evidence="2">The sequence shown here is derived from an EMBL/GenBank/DDBJ whole genome shotgun (WGS) entry which is preliminary data.</text>
</comment>
<dbReference type="OrthoDB" id="2436324at2759"/>
<accession>A0A1Y2GY86</accession>
<reference evidence="2 3" key="1">
    <citation type="submission" date="2016-07" db="EMBL/GenBank/DDBJ databases">
        <title>Pervasive Adenine N6-methylation of Active Genes in Fungi.</title>
        <authorList>
            <consortium name="DOE Joint Genome Institute"/>
            <person name="Mondo S.J."/>
            <person name="Dannebaum R.O."/>
            <person name="Kuo R.C."/>
            <person name="Labutti K."/>
            <person name="Haridas S."/>
            <person name="Kuo A."/>
            <person name="Salamov A."/>
            <person name="Ahrendt S.R."/>
            <person name="Lipzen A."/>
            <person name="Sullivan W."/>
            <person name="Andreopoulos W.B."/>
            <person name="Clum A."/>
            <person name="Lindquist E."/>
            <person name="Daum C."/>
            <person name="Ramamoorthy G.K."/>
            <person name="Gryganskyi A."/>
            <person name="Culley D."/>
            <person name="Magnuson J.K."/>
            <person name="James T.Y."/>
            <person name="O'Malley M.A."/>
            <person name="Stajich J.E."/>
            <person name="Spatafora J.W."/>
            <person name="Visel A."/>
            <person name="Grigoriev I.V."/>
        </authorList>
    </citation>
    <scope>NUCLEOTIDE SEQUENCE [LARGE SCALE GENOMIC DNA]</scope>
    <source>
        <strain evidence="2 3">NRRL 3116</strain>
    </source>
</reference>
<protein>
    <submittedName>
        <fullName evidence="2">Uncharacterized protein</fullName>
    </submittedName>
</protein>
<dbReference type="AlphaFoldDB" id="A0A1Y2GY86"/>
<name>A0A1Y2GY86_9FUNG</name>
<dbReference type="Proteomes" id="UP000193648">
    <property type="component" value="Unassembled WGS sequence"/>
</dbReference>
<dbReference type="GeneID" id="33570388"/>
<dbReference type="InParanoid" id="A0A1Y2GY86"/>
<keyword evidence="3" id="KW-1185">Reference proteome</keyword>
<sequence length="277" mass="30153">MVAMWVVAIVVAMVDDHGDLHKELRTRTATLKQIMRNELLNGSSSGSITGYQRALSLLEQAQKATTNVEKEISVLIANGDIYDSQVRYSSPAGIVRCPFLMSELLPANYLPKASVRVEPITEAPQSLIEVGHPGRTVPSLGFSLTEYSVISPVASPTYTFSYDTSNIHTYSPLRIFLRLHLVPVQEQSPKALANAVTQRKQGRLNVVKQSKANHVLKKFMNSGIREPCNELSDILQMASQFTQHVPPQMSVSAVHGLHLGAAGIYGVLCAASGAISM</sequence>
<proteinExistence type="predicted"/>